<dbReference type="EMBL" id="BAAANT010000025">
    <property type="protein sequence ID" value="GAA2148926.1"/>
    <property type="molecule type" value="Genomic_DNA"/>
</dbReference>
<dbReference type="SUPFAM" id="SSF50494">
    <property type="entry name" value="Trypsin-like serine proteases"/>
    <property type="match status" value="1"/>
</dbReference>
<reference evidence="2 3" key="1">
    <citation type="journal article" date="2019" name="Int. J. Syst. Evol. Microbiol.">
        <title>The Global Catalogue of Microorganisms (GCM) 10K type strain sequencing project: providing services to taxonomists for standard genome sequencing and annotation.</title>
        <authorList>
            <consortium name="The Broad Institute Genomics Platform"/>
            <consortium name="The Broad Institute Genome Sequencing Center for Infectious Disease"/>
            <person name="Wu L."/>
            <person name="Ma J."/>
        </authorList>
    </citation>
    <scope>NUCLEOTIDE SEQUENCE [LARGE SCALE GENOMIC DNA]</scope>
    <source>
        <strain evidence="2 3">JCM 14560</strain>
    </source>
</reference>
<dbReference type="RefSeq" id="WP_344467242.1">
    <property type="nucleotide sequence ID" value="NZ_BAAANT010000025.1"/>
</dbReference>
<organism evidence="2 3">
    <name type="scientific">Kitasatospora kazusensis</name>
    <dbReference type="NCBI Taxonomy" id="407974"/>
    <lineage>
        <taxon>Bacteria</taxon>
        <taxon>Bacillati</taxon>
        <taxon>Actinomycetota</taxon>
        <taxon>Actinomycetes</taxon>
        <taxon>Kitasatosporales</taxon>
        <taxon>Streptomycetaceae</taxon>
        <taxon>Kitasatospora</taxon>
    </lineage>
</organism>
<dbReference type="InterPro" id="IPR009003">
    <property type="entry name" value="Peptidase_S1_PA"/>
</dbReference>
<gene>
    <name evidence="2" type="ORF">GCM10009760_41560</name>
</gene>
<protein>
    <submittedName>
        <fullName evidence="2">Trypsin-like peptidase domain-containing protein</fullName>
    </submittedName>
</protein>
<dbReference type="InterPro" id="IPR043504">
    <property type="entry name" value="Peptidase_S1_PA_chymotrypsin"/>
</dbReference>
<evidence type="ECO:0000259" key="1">
    <source>
        <dbReference type="Pfam" id="PF19957"/>
    </source>
</evidence>
<keyword evidence="3" id="KW-1185">Reference proteome</keyword>
<proteinExistence type="predicted"/>
<dbReference type="Pfam" id="PF13365">
    <property type="entry name" value="Trypsin_2"/>
    <property type="match status" value="1"/>
</dbReference>
<sequence>MNQYFTADEIHALHQAGIEAGYADNNRRTLLLDGILPQYQAMLRTWPEPSLQLRSDLVEMNKVERLIDGSVPLEVWLRNAVGLTTVAAPAAVFRQALDEVTRIAAGEPDVLAGAPPDEFKEAVIHRDDMVPFDFLRSGDRAGLAVACVKVRPYQNGSPYTGLQASDRFAGTGWLIAPQLLITNHHVVTARKLVEGRQPEVGPDDFAQQAASVRARFDFEAEEIETEVAQATGLVANDPTLDYAILRLAEKSLRPVLRVGTEALTVTSGRPVAVNIIQHPGGLPKQVALRNNLVYEADGRDVRYFTDTRTGSSGSPVCTDDWTVVALHRGARQVTNVNFQGKGTAFINVGTQMSSIMRHLKEHQPEIHDEIAAQQG</sequence>
<accession>A0ABN2ZX80</accession>
<name>A0ABN2ZX80_9ACTN</name>
<dbReference type="Pfam" id="PF19957">
    <property type="entry name" value="EAD5"/>
    <property type="match status" value="1"/>
</dbReference>
<evidence type="ECO:0000313" key="2">
    <source>
        <dbReference type="EMBL" id="GAA2148926.1"/>
    </source>
</evidence>
<evidence type="ECO:0000313" key="3">
    <source>
        <dbReference type="Proteomes" id="UP001422759"/>
    </source>
</evidence>
<dbReference type="PANTHER" id="PTHR36234:SF5">
    <property type="entry name" value="LYSYL ENDOPEPTIDASE"/>
    <property type="match status" value="1"/>
</dbReference>
<dbReference type="PANTHER" id="PTHR36234">
    <property type="entry name" value="LYSYL ENDOPEPTIDASE"/>
    <property type="match status" value="1"/>
</dbReference>
<comment type="caution">
    <text evidence="2">The sequence shown here is derived from an EMBL/GenBank/DDBJ whole genome shotgun (WGS) entry which is preliminary data.</text>
</comment>
<dbReference type="Proteomes" id="UP001422759">
    <property type="component" value="Unassembled WGS sequence"/>
</dbReference>
<dbReference type="InterPro" id="IPR045432">
    <property type="entry name" value="EAD5"/>
</dbReference>
<feature type="domain" description="Effector-associated" evidence="1">
    <location>
        <begin position="4"/>
        <end position="136"/>
    </location>
</feature>
<dbReference type="Gene3D" id="2.40.10.10">
    <property type="entry name" value="Trypsin-like serine proteases"/>
    <property type="match status" value="2"/>
</dbReference>